<sequence length="121" mass="13120">MYFVVMHGTESTLPIEELSRLVRSMGIHQDEIALATGVTQPHVSRVLSGGVSPTAKAYRRICAYVVSRKSPISTLRVAQNQELVSAIASIWDGSEEQARALGAVIRSLAPLLTLYKTGDPK</sequence>
<dbReference type="Gene3D" id="1.10.260.40">
    <property type="entry name" value="lambda repressor-like DNA-binding domains"/>
    <property type="match status" value="1"/>
</dbReference>
<feature type="domain" description="HTH cro/C1-type" evidence="1">
    <location>
        <begin position="24"/>
        <end position="62"/>
    </location>
</feature>
<organism evidence="2 3">
    <name type="scientific">Thauera sinica</name>
    <dbReference type="NCBI Taxonomy" id="2665146"/>
    <lineage>
        <taxon>Bacteria</taxon>
        <taxon>Pseudomonadati</taxon>
        <taxon>Pseudomonadota</taxon>
        <taxon>Betaproteobacteria</taxon>
        <taxon>Rhodocyclales</taxon>
        <taxon>Zoogloeaceae</taxon>
        <taxon>Thauera</taxon>
    </lineage>
</organism>
<dbReference type="SUPFAM" id="SSF47413">
    <property type="entry name" value="lambda repressor-like DNA-binding domains"/>
    <property type="match status" value="1"/>
</dbReference>
<dbReference type="Pfam" id="PF01381">
    <property type="entry name" value="HTH_3"/>
    <property type="match status" value="1"/>
</dbReference>
<comment type="caution">
    <text evidence="2">The sequence shown here is derived from an EMBL/GenBank/DDBJ whole genome shotgun (WGS) entry which is preliminary data.</text>
</comment>
<name>A0ABW1AW83_9RHOO</name>
<dbReference type="InterPro" id="IPR010982">
    <property type="entry name" value="Lambda_DNA-bd_dom_sf"/>
</dbReference>
<proteinExistence type="predicted"/>
<gene>
    <name evidence="2" type="ORF">ACFPTN_17790</name>
</gene>
<evidence type="ECO:0000313" key="3">
    <source>
        <dbReference type="Proteomes" id="UP001595974"/>
    </source>
</evidence>
<reference evidence="3" key="1">
    <citation type="journal article" date="2019" name="Int. J. Syst. Evol. Microbiol.">
        <title>The Global Catalogue of Microorganisms (GCM) 10K type strain sequencing project: providing services to taxonomists for standard genome sequencing and annotation.</title>
        <authorList>
            <consortium name="The Broad Institute Genomics Platform"/>
            <consortium name="The Broad Institute Genome Sequencing Center for Infectious Disease"/>
            <person name="Wu L."/>
            <person name="Ma J."/>
        </authorList>
    </citation>
    <scope>NUCLEOTIDE SEQUENCE [LARGE SCALE GENOMIC DNA]</scope>
    <source>
        <strain evidence="3">SHR3</strain>
    </source>
</reference>
<dbReference type="EMBL" id="JBHSOG010000093">
    <property type="protein sequence ID" value="MFC5771236.1"/>
    <property type="molecule type" value="Genomic_DNA"/>
</dbReference>
<dbReference type="Proteomes" id="UP001595974">
    <property type="component" value="Unassembled WGS sequence"/>
</dbReference>
<dbReference type="InterPro" id="IPR001387">
    <property type="entry name" value="Cro/C1-type_HTH"/>
</dbReference>
<evidence type="ECO:0000313" key="2">
    <source>
        <dbReference type="EMBL" id="MFC5771236.1"/>
    </source>
</evidence>
<dbReference type="CDD" id="cd00093">
    <property type="entry name" value="HTH_XRE"/>
    <property type="match status" value="1"/>
</dbReference>
<keyword evidence="3" id="KW-1185">Reference proteome</keyword>
<protein>
    <submittedName>
        <fullName evidence="2">Helix-turn-helix domain-containing protein</fullName>
    </submittedName>
</protein>
<dbReference type="RefSeq" id="WP_157748566.1">
    <property type="nucleotide sequence ID" value="NZ_JBHSOG010000093.1"/>
</dbReference>
<evidence type="ECO:0000259" key="1">
    <source>
        <dbReference type="Pfam" id="PF01381"/>
    </source>
</evidence>
<accession>A0ABW1AW83</accession>